<evidence type="ECO:0000313" key="3">
    <source>
        <dbReference type="Proteomes" id="UP001501343"/>
    </source>
</evidence>
<name>A0ABN2Q4L4_9MICO</name>
<evidence type="ECO:0000313" key="2">
    <source>
        <dbReference type="EMBL" id="GAA1941529.1"/>
    </source>
</evidence>
<dbReference type="Pfam" id="PF08867">
    <property type="entry name" value="FRG"/>
    <property type="match status" value="1"/>
</dbReference>
<proteinExistence type="predicted"/>
<organism evidence="2 3">
    <name type="scientific">Microbacterium aoyamense</name>
    <dbReference type="NCBI Taxonomy" id="344166"/>
    <lineage>
        <taxon>Bacteria</taxon>
        <taxon>Bacillati</taxon>
        <taxon>Actinomycetota</taxon>
        <taxon>Actinomycetes</taxon>
        <taxon>Micrococcales</taxon>
        <taxon>Microbacteriaceae</taxon>
        <taxon>Microbacterium</taxon>
    </lineage>
</organism>
<accession>A0ABN2Q4L4</accession>
<gene>
    <name evidence="2" type="ORF">GCM10009775_36650</name>
</gene>
<protein>
    <submittedName>
        <fullName evidence="2">FRG domain-containing protein</fullName>
    </submittedName>
</protein>
<dbReference type="SMART" id="SM00901">
    <property type="entry name" value="FRG"/>
    <property type="match status" value="1"/>
</dbReference>
<sequence length="304" mass="34435">MTLPAIDANRLFHEWQIDIDGWESFQAEVNHLTSTYETERFVWRGQSDASWGLQSSLHRAVSELQGRPATEDELVRAERNLLWRARVDWRMDGISSLPLLAQMQHVGVPTRLLDVTMNPLIAAWFATARNDKTDHKAARLLVFVDGNKPLQLNSLWNTNTPRWHQLKSDSARRHANWGTGLGRKIWRPPALHARIPAQSAAFILDGVPIDGADGGVHGDSIWTAGQLREFASVPMRLAHVRGGRLPNSFAPVFTYRISAEAKREIRHQLEERFGYRFSTVYADIEGLAQYARTWPEDALGDVTS</sequence>
<evidence type="ECO:0000259" key="1">
    <source>
        <dbReference type="SMART" id="SM00901"/>
    </source>
</evidence>
<comment type="caution">
    <text evidence="2">The sequence shown here is derived from an EMBL/GenBank/DDBJ whole genome shotgun (WGS) entry which is preliminary data.</text>
</comment>
<dbReference type="RefSeq" id="WP_248151764.1">
    <property type="nucleotide sequence ID" value="NZ_BAAAOF010000009.1"/>
</dbReference>
<reference evidence="2 3" key="1">
    <citation type="journal article" date="2019" name="Int. J. Syst. Evol. Microbiol.">
        <title>The Global Catalogue of Microorganisms (GCM) 10K type strain sequencing project: providing services to taxonomists for standard genome sequencing and annotation.</title>
        <authorList>
            <consortium name="The Broad Institute Genomics Platform"/>
            <consortium name="The Broad Institute Genome Sequencing Center for Infectious Disease"/>
            <person name="Wu L."/>
            <person name="Ma J."/>
        </authorList>
    </citation>
    <scope>NUCLEOTIDE SEQUENCE [LARGE SCALE GENOMIC DNA]</scope>
    <source>
        <strain evidence="2 3">JCM 14900</strain>
    </source>
</reference>
<feature type="domain" description="FRG" evidence="1">
    <location>
        <begin position="37"/>
        <end position="141"/>
    </location>
</feature>
<dbReference type="Proteomes" id="UP001501343">
    <property type="component" value="Unassembled WGS sequence"/>
</dbReference>
<dbReference type="EMBL" id="BAAAOF010000009">
    <property type="protein sequence ID" value="GAA1941529.1"/>
    <property type="molecule type" value="Genomic_DNA"/>
</dbReference>
<dbReference type="InterPro" id="IPR014966">
    <property type="entry name" value="FRG-dom"/>
</dbReference>
<keyword evidence="3" id="KW-1185">Reference proteome</keyword>